<sequence>MASNFNQKITRIKGLSDRRRLPRLDSIRLGIKKKSAKTGAEYPCEVDYFVVPDKIKEIYGDKPISLDVMIPINEIDAVFPAAYKYYGSSRGLICQGNGEKAYRVNAETKEMEDVECPCEHLESGKCKQSATLMVILPKVSVGGVYQIRTSSFNSIVDIQSGLDYISALLGRFAMVPLTLRRVKTETHHDDKKQHHYTLQITFDGDINTLNQLRSDTQRVLEHPRYQLPAPKDDNPEFDPVDIVDMENELTEEDLQVLDFKDKVNSYIPALKRPGIMSVLEAFGYKEIESIPIDKREEFLKLLESALN</sequence>
<protein>
    <submittedName>
        <fullName evidence="1">Uncharacterized protein</fullName>
    </submittedName>
</protein>
<dbReference type="Pfam" id="PF18897">
    <property type="entry name" value="Gp3-like"/>
    <property type="match status" value="1"/>
</dbReference>
<comment type="caution">
    <text evidence="1">The sequence shown here is derived from an EMBL/GenBank/DDBJ whole genome shotgun (WGS) entry which is preliminary data.</text>
</comment>
<dbReference type="Proteomes" id="UP000176939">
    <property type="component" value="Unassembled WGS sequence"/>
</dbReference>
<evidence type="ECO:0000313" key="1">
    <source>
        <dbReference type="EMBL" id="OGM09081.1"/>
    </source>
</evidence>
<dbReference type="InterPro" id="IPR043991">
    <property type="entry name" value="Gp3-like"/>
</dbReference>
<organism evidence="1 2">
    <name type="scientific">Candidatus Woesebacteria bacterium RBG_13_36_22</name>
    <dbReference type="NCBI Taxonomy" id="1802478"/>
    <lineage>
        <taxon>Bacteria</taxon>
        <taxon>Candidatus Woeseibacteriota</taxon>
    </lineage>
</organism>
<reference evidence="1 2" key="1">
    <citation type="journal article" date="2016" name="Nat. Commun.">
        <title>Thousands of microbial genomes shed light on interconnected biogeochemical processes in an aquifer system.</title>
        <authorList>
            <person name="Anantharaman K."/>
            <person name="Brown C.T."/>
            <person name="Hug L.A."/>
            <person name="Sharon I."/>
            <person name="Castelle C.J."/>
            <person name="Probst A.J."/>
            <person name="Thomas B.C."/>
            <person name="Singh A."/>
            <person name="Wilkins M.J."/>
            <person name="Karaoz U."/>
            <person name="Brodie E.L."/>
            <person name="Williams K.H."/>
            <person name="Hubbard S.S."/>
            <person name="Banfield J.F."/>
        </authorList>
    </citation>
    <scope>NUCLEOTIDE SEQUENCE [LARGE SCALE GENOMIC DNA]</scope>
</reference>
<evidence type="ECO:0000313" key="2">
    <source>
        <dbReference type="Proteomes" id="UP000176939"/>
    </source>
</evidence>
<name>A0A1F7X285_9BACT</name>
<gene>
    <name evidence="1" type="ORF">A2Z67_03800</name>
</gene>
<dbReference type="AlphaFoldDB" id="A0A1F7X285"/>
<accession>A0A1F7X285</accession>
<proteinExistence type="predicted"/>
<dbReference type="EMBL" id="MGFQ01000027">
    <property type="protein sequence ID" value="OGM09081.1"/>
    <property type="molecule type" value="Genomic_DNA"/>
</dbReference>